<dbReference type="Gene3D" id="3.40.630.30">
    <property type="match status" value="1"/>
</dbReference>
<dbReference type="Proteomes" id="UP001431783">
    <property type="component" value="Unassembled WGS sequence"/>
</dbReference>
<evidence type="ECO:0000313" key="1">
    <source>
        <dbReference type="EMBL" id="KAK9869651.1"/>
    </source>
</evidence>
<reference evidence="1 2" key="1">
    <citation type="submission" date="2023-03" db="EMBL/GenBank/DDBJ databases">
        <title>Genome insight into feeding habits of ladybird beetles.</title>
        <authorList>
            <person name="Li H.-S."/>
            <person name="Huang Y.-H."/>
            <person name="Pang H."/>
        </authorList>
    </citation>
    <scope>NUCLEOTIDE SEQUENCE [LARGE SCALE GENOMIC DNA]</scope>
    <source>
        <strain evidence="1">SYSU_2023b</strain>
        <tissue evidence="1">Whole body</tissue>
    </source>
</reference>
<sequence>MDITNSSSDPSNIWKTFERTSKEGHIKQFWIQSLPDSHIEIAVNYFTECFVKEEPICRAMNVMETEGGLEAMKNIWRNAISEKCCLACFTKDDKNEHKLVALNLCYKSSSSSQKTESHSYQTINDYISNFKNLYQMFNVDGYLGSVGLITLPEYRGYNIGKELLESRKYLCQELGLKLAVTLFTGPASQRLAEKAGYKDVYPVSIDEIEKENPHLIIPNLRNFTKKLRLMYILYDF</sequence>
<protein>
    <recommendedName>
        <fullName evidence="3">N-acetyltransferase domain-containing protein</fullName>
    </recommendedName>
</protein>
<dbReference type="PANTHER" id="PTHR20905:SF32">
    <property type="entry name" value="ARYLALKYLAMINE N-ACETYLTRANSFERASE-LIKE 7, ISOFORM A"/>
    <property type="match status" value="1"/>
</dbReference>
<accession>A0AAW1THF8</accession>
<keyword evidence="2" id="KW-1185">Reference proteome</keyword>
<name>A0AAW1THF8_9CUCU</name>
<organism evidence="1 2">
    <name type="scientific">Henosepilachna vigintioctopunctata</name>
    <dbReference type="NCBI Taxonomy" id="420089"/>
    <lineage>
        <taxon>Eukaryota</taxon>
        <taxon>Metazoa</taxon>
        <taxon>Ecdysozoa</taxon>
        <taxon>Arthropoda</taxon>
        <taxon>Hexapoda</taxon>
        <taxon>Insecta</taxon>
        <taxon>Pterygota</taxon>
        <taxon>Neoptera</taxon>
        <taxon>Endopterygota</taxon>
        <taxon>Coleoptera</taxon>
        <taxon>Polyphaga</taxon>
        <taxon>Cucujiformia</taxon>
        <taxon>Coccinelloidea</taxon>
        <taxon>Coccinellidae</taxon>
        <taxon>Epilachninae</taxon>
        <taxon>Epilachnini</taxon>
        <taxon>Henosepilachna</taxon>
    </lineage>
</organism>
<dbReference type="GO" id="GO:0008080">
    <property type="term" value="F:N-acetyltransferase activity"/>
    <property type="evidence" value="ECO:0007669"/>
    <property type="project" value="TreeGrafter"/>
</dbReference>
<comment type="caution">
    <text evidence="1">The sequence shown here is derived from an EMBL/GenBank/DDBJ whole genome shotgun (WGS) entry which is preliminary data.</text>
</comment>
<gene>
    <name evidence="1" type="ORF">WA026_003399</name>
</gene>
<dbReference type="EMBL" id="JARQZJ010000001">
    <property type="protein sequence ID" value="KAK9869651.1"/>
    <property type="molecule type" value="Genomic_DNA"/>
</dbReference>
<evidence type="ECO:0000313" key="2">
    <source>
        <dbReference type="Proteomes" id="UP001431783"/>
    </source>
</evidence>
<proteinExistence type="predicted"/>
<dbReference type="PANTHER" id="PTHR20905">
    <property type="entry name" value="N-ACETYLTRANSFERASE-RELATED"/>
    <property type="match status" value="1"/>
</dbReference>
<dbReference type="InterPro" id="IPR016181">
    <property type="entry name" value="Acyl_CoA_acyltransferase"/>
</dbReference>
<dbReference type="SUPFAM" id="SSF55729">
    <property type="entry name" value="Acyl-CoA N-acyltransferases (Nat)"/>
    <property type="match status" value="1"/>
</dbReference>
<dbReference type="AlphaFoldDB" id="A0AAW1THF8"/>
<evidence type="ECO:0008006" key="3">
    <source>
        <dbReference type="Google" id="ProtNLM"/>
    </source>
</evidence>